<evidence type="ECO:0000313" key="4">
    <source>
        <dbReference type="Proteomes" id="UP000309734"/>
    </source>
</evidence>
<evidence type="ECO:0000256" key="2">
    <source>
        <dbReference type="ARBA" id="ARBA00022598"/>
    </source>
</evidence>
<evidence type="ECO:0000313" key="3">
    <source>
        <dbReference type="EMBL" id="THZ67254.1"/>
    </source>
</evidence>
<dbReference type="Proteomes" id="UP000309734">
    <property type="component" value="Unassembled WGS sequence"/>
</dbReference>
<protein>
    <submittedName>
        <fullName evidence="3">Uncharacterized protein</fullName>
    </submittedName>
</protein>
<organism evidence="3 4">
    <name type="scientific">Aureobasidium pullulans</name>
    <name type="common">Black yeast</name>
    <name type="synonym">Pullularia pullulans</name>
    <dbReference type="NCBI Taxonomy" id="5580"/>
    <lineage>
        <taxon>Eukaryota</taxon>
        <taxon>Fungi</taxon>
        <taxon>Dikarya</taxon>
        <taxon>Ascomycota</taxon>
        <taxon>Pezizomycotina</taxon>
        <taxon>Dothideomycetes</taxon>
        <taxon>Dothideomycetidae</taxon>
        <taxon>Dothideales</taxon>
        <taxon>Saccotheciaceae</taxon>
        <taxon>Aureobasidium</taxon>
    </lineage>
</organism>
<evidence type="ECO:0000256" key="1">
    <source>
        <dbReference type="ARBA" id="ARBA00006432"/>
    </source>
</evidence>
<dbReference type="PANTHER" id="PTHR24096:SF149">
    <property type="entry name" value="AMP-BINDING DOMAIN-CONTAINING PROTEIN-RELATED"/>
    <property type="match status" value="1"/>
</dbReference>
<accession>A0A4S9WPK4</accession>
<comment type="caution">
    <text evidence="3">The sequence shown here is derived from an EMBL/GenBank/DDBJ whole genome shotgun (WGS) entry which is preliminary data.</text>
</comment>
<dbReference type="AlphaFoldDB" id="A0A4S9WPK4"/>
<keyword evidence="2" id="KW-0436">Ligase</keyword>
<proteinExistence type="inferred from homology"/>
<reference evidence="3 4" key="1">
    <citation type="submission" date="2018-10" db="EMBL/GenBank/DDBJ databases">
        <title>Fifty Aureobasidium pullulans genomes reveal a recombining polyextremotolerant generalist.</title>
        <authorList>
            <person name="Gostincar C."/>
            <person name="Turk M."/>
            <person name="Zajc J."/>
            <person name="Gunde-Cimerman N."/>
        </authorList>
    </citation>
    <scope>NUCLEOTIDE SEQUENCE [LARGE SCALE GENOMIC DNA]</scope>
    <source>
        <strain evidence="3 4">EXF-3519</strain>
    </source>
</reference>
<comment type="similarity">
    <text evidence="1">Belongs to the ATP-dependent AMP-binding enzyme family.</text>
</comment>
<dbReference type="EMBL" id="QZBS01000328">
    <property type="protein sequence ID" value="THZ67254.1"/>
    <property type="molecule type" value="Genomic_DNA"/>
</dbReference>
<dbReference type="GO" id="GO:0016405">
    <property type="term" value="F:CoA-ligase activity"/>
    <property type="evidence" value="ECO:0007669"/>
    <property type="project" value="TreeGrafter"/>
</dbReference>
<dbReference type="Gene3D" id="3.40.50.12780">
    <property type="entry name" value="N-terminal domain of ligase-like"/>
    <property type="match status" value="1"/>
</dbReference>
<dbReference type="InterPro" id="IPR042099">
    <property type="entry name" value="ANL_N_sf"/>
</dbReference>
<gene>
    <name evidence="3" type="ORF">D6C85_07794</name>
</gene>
<dbReference type="PANTHER" id="PTHR24096">
    <property type="entry name" value="LONG-CHAIN-FATTY-ACID--COA LIGASE"/>
    <property type="match status" value="1"/>
</dbReference>
<dbReference type="SUPFAM" id="SSF56801">
    <property type="entry name" value="Acetyl-CoA synthetase-like"/>
    <property type="match status" value="1"/>
</dbReference>
<name>A0A4S9WPK4_AURPU</name>
<sequence>MSETVGKLLLNMQARVVSAEGLDVPTGEQDELWLKGATVFSCYLNDPKSTSECFSADGFFMTGDIVVKDSDGYFNILDRIKELIKYKGFQVAPAELEGILMCHPLAADRWYDAKVSNAKRLRGGIVMVDEIPKSAAGKTLHRVLEECVLASIKLKAKL</sequence>